<evidence type="ECO:0008006" key="3">
    <source>
        <dbReference type="Google" id="ProtNLM"/>
    </source>
</evidence>
<proteinExistence type="predicted"/>
<evidence type="ECO:0000313" key="1">
    <source>
        <dbReference type="EMBL" id="KGN33805.1"/>
    </source>
</evidence>
<name>A0A0A0J8P4_9MICO</name>
<dbReference type="STRING" id="1385520.N802_08340"/>
<dbReference type="InterPro" id="IPR024486">
    <property type="entry name" value="DUF2617"/>
</dbReference>
<dbReference type="Proteomes" id="UP000030002">
    <property type="component" value="Unassembled WGS sequence"/>
</dbReference>
<dbReference type="eggNOG" id="ENOG5032ZD0">
    <property type="taxonomic scope" value="Bacteria"/>
</dbReference>
<gene>
    <name evidence="1" type="ORF">N802_08340</name>
</gene>
<evidence type="ECO:0000313" key="2">
    <source>
        <dbReference type="Proteomes" id="UP000030002"/>
    </source>
</evidence>
<protein>
    <recommendedName>
        <fullName evidence="3">DUF2617 domain-containing protein</fullName>
    </recommendedName>
</protein>
<dbReference type="EMBL" id="AVPJ01000003">
    <property type="protein sequence ID" value="KGN33805.1"/>
    <property type="molecule type" value="Genomic_DNA"/>
</dbReference>
<comment type="caution">
    <text evidence="1">The sequence shown here is derived from an EMBL/GenBank/DDBJ whole genome shotgun (WGS) entry which is preliminary data.</text>
</comment>
<reference evidence="1 2" key="1">
    <citation type="submission" date="2013-08" db="EMBL/GenBank/DDBJ databases">
        <title>The genome sequence of Knoellia sinensis.</title>
        <authorList>
            <person name="Zhu W."/>
            <person name="Wang G."/>
        </authorList>
    </citation>
    <scope>NUCLEOTIDE SEQUENCE [LARGE SCALE GENOMIC DNA]</scope>
    <source>
        <strain evidence="1 2">KCTC 19936</strain>
    </source>
</reference>
<keyword evidence="2" id="KW-1185">Reference proteome</keyword>
<dbReference type="RefSeq" id="WP_052109463.1">
    <property type="nucleotide sequence ID" value="NZ_AVPJ01000003.1"/>
</dbReference>
<organism evidence="1 2">
    <name type="scientific">Knoellia sinensis KCTC 19936</name>
    <dbReference type="NCBI Taxonomy" id="1385520"/>
    <lineage>
        <taxon>Bacteria</taxon>
        <taxon>Bacillati</taxon>
        <taxon>Actinomycetota</taxon>
        <taxon>Actinomycetes</taxon>
        <taxon>Micrococcales</taxon>
        <taxon>Intrasporangiaceae</taxon>
        <taxon>Knoellia</taxon>
    </lineage>
</organism>
<dbReference type="OrthoDB" id="4462506at2"/>
<dbReference type="AlphaFoldDB" id="A0A0A0J8P4"/>
<accession>A0A0A0J8P4</accession>
<sequence length="186" mass="20268">MHHDLDLPYLDTRAEDLRWSLAHGELPAVATRRPVGLPLEMRILGASHQVVLDGPGMPALIETVAYVPGRGEPLPRPGVRTQVAGAPWVYELTTQVEELAAGPLRARVDALMEGLRGRPGALTACFPGDHHAVTALHAEPTPDGGARWTTWHVYPQHGQVVQTRTRVRPVGHEAHPNHPTHPEESS</sequence>
<dbReference type="Pfam" id="PF10936">
    <property type="entry name" value="DUF2617"/>
    <property type="match status" value="1"/>
</dbReference>